<comment type="caution">
    <text evidence="1">The sequence shown here is derived from an EMBL/GenBank/DDBJ whole genome shotgun (WGS) entry which is preliminary data.</text>
</comment>
<accession>A0A0B0ES18</accession>
<sequence length="260" mass="29316">MKRSVLIFLVFSAISLVATLLPKYLDRNKFLQGIKSVRSEQKQDAKSGLNDPGNGNDSMLLFMRREVEEIERLKSSPGIESDVVLDSVLKIAKEMISVYSENESAMIKVFKALESNTINTPEDIVNSIEMARQSEIAANRMERLNNEMGTQLKESLGGSRELSSDIDSTVRGFYLTADIERRSELYKMNAEVMKEARLVLQILEKEWGAWEYNAEEGGVLFESESAVIEFNNTMAQLGVLVRKVKELQLTVLKTRKGYSG</sequence>
<reference evidence="1 2" key="1">
    <citation type="submission" date="2014-10" db="EMBL/GenBank/DDBJ databases">
        <title>Draft genome of anammox bacterium scalindua brodae, obtained using differential coverage binning of sequence data from two enrichment reactors.</title>
        <authorList>
            <person name="Speth D.R."/>
            <person name="Russ L."/>
            <person name="Kartal B."/>
            <person name="Op den Camp H.J."/>
            <person name="Dutilh B.E."/>
            <person name="Jetten M.S."/>
        </authorList>
    </citation>
    <scope>NUCLEOTIDE SEQUENCE [LARGE SCALE GENOMIC DNA]</scope>
    <source>
        <strain evidence="1">RU1</strain>
    </source>
</reference>
<evidence type="ECO:0000313" key="2">
    <source>
        <dbReference type="Proteomes" id="UP000030652"/>
    </source>
</evidence>
<dbReference type="Proteomes" id="UP000030652">
    <property type="component" value="Unassembled WGS sequence"/>
</dbReference>
<name>A0A0B0ES18_9BACT</name>
<protein>
    <submittedName>
        <fullName evidence="1">Uncharacterized protein</fullName>
    </submittedName>
</protein>
<proteinExistence type="predicted"/>
<gene>
    <name evidence="1" type="ORF">SCABRO_00765</name>
</gene>
<evidence type="ECO:0000313" key="1">
    <source>
        <dbReference type="EMBL" id="KHE93470.1"/>
    </source>
</evidence>
<organism evidence="1 2">
    <name type="scientific">Candidatus Scalindua brodae</name>
    <dbReference type="NCBI Taxonomy" id="237368"/>
    <lineage>
        <taxon>Bacteria</taxon>
        <taxon>Pseudomonadati</taxon>
        <taxon>Planctomycetota</taxon>
        <taxon>Candidatus Brocadiia</taxon>
        <taxon>Candidatus Brocadiales</taxon>
        <taxon>Candidatus Scalinduaceae</taxon>
        <taxon>Candidatus Scalindua</taxon>
    </lineage>
</organism>
<dbReference type="EMBL" id="JRYO01000056">
    <property type="protein sequence ID" value="KHE93470.1"/>
    <property type="molecule type" value="Genomic_DNA"/>
</dbReference>
<dbReference type="AlphaFoldDB" id="A0A0B0ES18"/>